<reference evidence="11" key="1">
    <citation type="journal article" date="2014" name="Nat. Commun.">
        <title>Genome sequence of mungbean and insights into evolution within Vigna species.</title>
        <authorList>
            <person name="Kang Y.J."/>
            <person name="Kim S.K."/>
            <person name="Kim M.Y."/>
            <person name="Lestari P."/>
            <person name="Kim K.H."/>
            <person name="Ha B.K."/>
            <person name="Jun T.H."/>
            <person name="Hwang W.J."/>
            <person name="Lee T."/>
            <person name="Lee J."/>
            <person name="Shim S."/>
            <person name="Yoon M.Y."/>
            <person name="Jang Y.E."/>
            <person name="Han K.S."/>
            <person name="Taeprayoon P."/>
            <person name="Yoon N."/>
            <person name="Somta P."/>
            <person name="Tanya P."/>
            <person name="Kim K.S."/>
            <person name="Gwag J.G."/>
            <person name="Moon J.K."/>
            <person name="Lee Y.H."/>
            <person name="Park B.S."/>
            <person name="Bombarely A."/>
            <person name="Doyle J.J."/>
            <person name="Jackson S.A."/>
            <person name="Schafleitner R."/>
            <person name="Srinives P."/>
            <person name="Varshney R.K."/>
            <person name="Lee S.H."/>
        </authorList>
    </citation>
    <scope>NUCLEOTIDE SEQUENCE [LARGE SCALE GENOMIC DNA]</scope>
    <source>
        <strain evidence="11">cv. VC1973A</strain>
    </source>
</reference>
<dbReference type="Gramene" id="Vradi01g10860.1">
    <property type="protein sequence ID" value="Vradi01g10860.1"/>
    <property type="gene ID" value="Vradi01g10860"/>
</dbReference>
<proteinExistence type="inferred from homology"/>
<evidence type="ECO:0000259" key="10">
    <source>
        <dbReference type="Pfam" id="PF05617"/>
    </source>
</evidence>
<dbReference type="Proteomes" id="UP000087766">
    <property type="component" value="Chromosome 1"/>
</dbReference>
<feature type="chain" id="PRO_5018074245" evidence="9">
    <location>
        <begin position="29"/>
        <end position="116"/>
    </location>
</feature>
<dbReference type="InterPro" id="IPR044711">
    <property type="entry name" value="EC11-15"/>
</dbReference>
<feature type="domain" description="Prolamin-like" evidence="10">
    <location>
        <begin position="36"/>
        <end position="99"/>
    </location>
</feature>
<dbReference type="GeneID" id="111241290"/>
<evidence type="ECO:0000256" key="2">
    <source>
        <dbReference type="ARBA" id="ARBA00004613"/>
    </source>
</evidence>
<dbReference type="RefSeq" id="XP_022634447.1">
    <property type="nucleotide sequence ID" value="XM_022778726.1"/>
</dbReference>
<dbReference type="KEGG" id="vra:111241290"/>
<name>A0A3Q0EWB5_VIGRR</name>
<evidence type="ECO:0000256" key="1">
    <source>
        <dbReference type="ARBA" id="ARBA00004541"/>
    </source>
</evidence>
<organism evidence="11 12">
    <name type="scientific">Vigna radiata var. radiata</name>
    <name type="common">Mung bean</name>
    <name type="synonym">Phaseolus aureus</name>
    <dbReference type="NCBI Taxonomy" id="3916"/>
    <lineage>
        <taxon>Eukaryota</taxon>
        <taxon>Viridiplantae</taxon>
        <taxon>Streptophyta</taxon>
        <taxon>Embryophyta</taxon>
        <taxon>Tracheophyta</taxon>
        <taxon>Spermatophyta</taxon>
        <taxon>Magnoliopsida</taxon>
        <taxon>eudicotyledons</taxon>
        <taxon>Gunneridae</taxon>
        <taxon>Pentapetalae</taxon>
        <taxon>rosids</taxon>
        <taxon>fabids</taxon>
        <taxon>Fabales</taxon>
        <taxon>Fabaceae</taxon>
        <taxon>Papilionoideae</taxon>
        <taxon>50 kb inversion clade</taxon>
        <taxon>NPAAA clade</taxon>
        <taxon>indigoferoid/millettioid clade</taxon>
        <taxon>Phaseoleae</taxon>
        <taxon>Vigna</taxon>
    </lineage>
</organism>
<comment type="function">
    <text evidence="7">Involved in the regulation of gamete interactions during the double fertilization and to prevent multiple-pollen tube attraction; mediates the redistribution of the gamete fusogen HAP2/GCS1 to the cell surface after secretion upon sperm arrival.</text>
</comment>
<evidence type="ECO:0000256" key="8">
    <source>
        <dbReference type="ARBA" id="ARBA00034484"/>
    </source>
</evidence>
<evidence type="ECO:0000256" key="7">
    <source>
        <dbReference type="ARBA" id="ARBA00034457"/>
    </source>
</evidence>
<accession>A0A3Q0EWB5</accession>
<evidence type="ECO:0000256" key="9">
    <source>
        <dbReference type="SAM" id="SignalP"/>
    </source>
</evidence>
<evidence type="ECO:0000256" key="6">
    <source>
        <dbReference type="ARBA" id="ARBA00023329"/>
    </source>
</evidence>
<dbReference type="GO" id="GO:0080155">
    <property type="term" value="P:regulation of double fertilization forming a zygote and endosperm"/>
    <property type="evidence" value="ECO:0007669"/>
    <property type="project" value="UniProtKB-ARBA"/>
</dbReference>
<dbReference type="GO" id="GO:0031410">
    <property type="term" value="C:cytoplasmic vesicle"/>
    <property type="evidence" value="ECO:0007669"/>
    <property type="project" value="UniProtKB-SubCell"/>
</dbReference>
<evidence type="ECO:0000256" key="3">
    <source>
        <dbReference type="ARBA" id="ARBA00022525"/>
    </source>
</evidence>
<dbReference type="STRING" id="3916.A0A3Q0EWB5"/>
<protein>
    <submittedName>
        <fullName evidence="12">Egg cell-secreted protein 1.4-like</fullName>
    </submittedName>
</protein>
<reference evidence="12" key="2">
    <citation type="submission" date="2025-08" db="UniProtKB">
        <authorList>
            <consortium name="RefSeq"/>
        </authorList>
    </citation>
    <scope>IDENTIFICATION</scope>
    <source>
        <tissue evidence="12">Leaf</tissue>
    </source>
</reference>
<evidence type="ECO:0000313" key="12">
    <source>
        <dbReference type="RefSeq" id="XP_022634447.1"/>
    </source>
</evidence>
<keyword evidence="6" id="KW-0968">Cytoplasmic vesicle</keyword>
<feature type="signal peptide" evidence="9">
    <location>
        <begin position="1"/>
        <end position="28"/>
    </location>
</feature>
<sequence>MPEVDMMGLKYGMVLLMVLACFDALGTATRDNNMVKCWSNLVELKSCSNEIMHFFINGEADIGPNCCCAITVITHNCWPSMLTSLGYSYQEALHILAYCEDAAPTPALSPSHPIIY</sequence>
<dbReference type="AlphaFoldDB" id="A0A3Q0EWB5"/>
<keyword evidence="11" id="KW-1185">Reference proteome</keyword>
<dbReference type="InterPro" id="IPR008502">
    <property type="entry name" value="Prolamin-like"/>
</dbReference>
<comment type="subcellular location">
    <subcellularLocation>
        <location evidence="1">Cytoplasmic vesicle</location>
    </subcellularLocation>
    <subcellularLocation>
        <location evidence="2">Secreted</location>
    </subcellularLocation>
</comment>
<keyword evidence="4 9" id="KW-0732">Signal</keyword>
<dbReference type="PANTHER" id="PTHR35293:SF10">
    <property type="entry name" value="EGG CELL-SECRETED PROTEIN 1.2-RELATED"/>
    <property type="match status" value="1"/>
</dbReference>
<evidence type="ECO:0000313" key="11">
    <source>
        <dbReference type="Proteomes" id="UP000087766"/>
    </source>
</evidence>
<evidence type="ECO:0000256" key="4">
    <source>
        <dbReference type="ARBA" id="ARBA00022729"/>
    </source>
</evidence>
<keyword evidence="3" id="KW-0964">Secreted</keyword>
<gene>
    <name evidence="12" type="primary">LOC111241290</name>
</gene>
<dbReference type="Pfam" id="PF05617">
    <property type="entry name" value="Prolamin_like"/>
    <property type="match status" value="1"/>
</dbReference>
<dbReference type="GO" id="GO:0009567">
    <property type="term" value="P:double fertilization forming a zygote and endosperm"/>
    <property type="evidence" value="ECO:0007669"/>
    <property type="project" value="InterPro"/>
</dbReference>
<evidence type="ECO:0000256" key="5">
    <source>
        <dbReference type="ARBA" id="ARBA00023279"/>
    </source>
</evidence>
<comment type="similarity">
    <text evidence="8">Belongs to the plant egg cell-secreted peptide family.</text>
</comment>
<dbReference type="GO" id="GO:0005576">
    <property type="term" value="C:extracellular region"/>
    <property type="evidence" value="ECO:0007669"/>
    <property type="project" value="UniProtKB-SubCell"/>
</dbReference>
<dbReference type="PANTHER" id="PTHR35293">
    <property type="entry name" value="EGG CELL-SECRETED PROTEIN 1.5"/>
    <property type="match status" value="1"/>
</dbReference>
<dbReference type="GO" id="GO:2000008">
    <property type="term" value="P:regulation of protein localization to cell surface"/>
    <property type="evidence" value="ECO:0007669"/>
    <property type="project" value="UniProtKB-ARBA"/>
</dbReference>
<dbReference type="OrthoDB" id="782765at2759"/>
<keyword evidence="5" id="KW-0278">Fertilization</keyword>